<comment type="caution">
    <text evidence="3">The sequence shown here is derived from an EMBL/GenBank/DDBJ whole genome shotgun (WGS) entry which is preliminary data.</text>
</comment>
<reference evidence="3" key="1">
    <citation type="submission" date="2023-02" db="EMBL/GenBank/DDBJ databases">
        <title>Kitasatospora phosalacinea NBRC 14627.</title>
        <authorList>
            <person name="Ichikawa N."/>
            <person name="Sato H."/>
            <person name="Tonouchi N."/>
        </authorList>
    </citation>
    <scope>NUCLEOTIDE SEQUENCE</scope>
    <source>
        <strain evidence="3">NBRC 14627</strain>
    </source>
</reference>
<feature type="transmembrane region" description="Helical" evidence="2">
    <location>
        <begin position="53"/>
        <end position="73"/>
    </location>
</feature>
<name>A0A9W6Q8Q4_9ACTN</name>
<evidence type="ECO:0000313" key="3">
    <source>
        <dbReference type="EMBL" id="GLW70448.1"/>
    </source>
</evidence>
<protein>
    <recommendedName>
        <fullName evidence="5">DUF3099 domain-containing protein</fullName>
    </recommendedName>
</protein>
<dbReference type="AlphaFoldDB" id="A0A9W6Q8Q4"/>
<dbReference type="Pfam" id="PF11298">
    <property type="entry name" value="DUF3099"/>
    <property type="match status" value="1"/>
</dbReference>
<gene>
    <name evidence="3" type="ORF">Kpho02_27470</name>
</gene>
<keyword evidence="2" id="KW-0812">Transmembrane</keyword>
<evidence type="ECO:0008006" key="5">
    <source>
        <dbReference type="Google" id="ProtNLM"/>
    </source>
</evidence>
<proteinExistence type="predicted"/>
<dbReference type="Proteomes" id="UP001165041">
    <property type="component" value="Unassembled WGS sequence"/>
</dbReference>
<feature type="transmembrane region" description="Helical" evidence="2">
    <location>
        <begin position="29"/>
        <end position="47"/>
    </location>
</feature>
<keyword evidence="2" id="KW-0472">Membrane</keyword>
<feature type="region of interest" description="Disordered" evidence="1">
    <location>
        <begin position="79"/>
        <end position="114"/>
    </location>
</feature>
<evidence type="ECO:0000313" key="4">
    <source>
        <dbReference type="Proteomes" id="UP001165041"/>
    </source>
</evidence>
<sequence>MTRGPDAFWRRGPSAYPGSVQAHRRHVRYFVMMGVCLALFVLAWGVVRFWSVGAAIGMCVVAMVIPPVAAVLANKRDRDDDWWNDPRWDDPHWEQRGHDRDRPDREPPDDGAGQ</sequence>
<keyword evidence="2" id="KW-1133">Transmembrane helix</keyword>
<evidence type="ECO:0000256" key="1">
    <source>
        <dbReference type="SAM" id="MobiDB-lite"/>
    </source>
</evidence>
<evidence type="ECO:0000256" key="2">
    <source>
        <dbReference type="SAM" id="Phobius"/>
    </source>
</evidence>
<dbReference type="EMBL" id="BSSA01000007">
    <property type="protein sequence ID" value="GLW70448.1"/>
    <property type="molecule type" value="Genomic_DNA"/>
</dbReference>
<dbReference type="InterPro" id="IPR021449">
    <property type="entry name" value="DUF3099"/>
</dbReference>
<organism evidence="3 4">
    <name type="scientific">Kitasatospora phosalacinea</name>
    <dbReference type="NCBI Taxonomy" id="2065"/>
    <lineage>
        <taxon>Bacteria</taxon>
        <taxon>Bacillati</taxon>
        <taxon>Actinomycetota</taxon>
        <taxon>Actinomycetes</taxon>
        <taxon>Kitasatosporales</taxon>
        <taxon>Streptomycetaceae</taxon>
        <taxon>Kitasatospora</taxon>
    </lineage>
</organism>
<feature type="compositionally biased region" description="Basic and acidic residues" evidence="1">
    <location>
        <begin position="79"/>
        <end position="108"/>
    </location>
</feature>
<accession>A0A9W6Q8Q4</accession>